<keyword evidence="2" id="KW-1185">Reference proteome</keyword>
<dbReference type="AlphaFoldDB" id="A0A1G6KGZ7"/>
<dbReference type="EMBL" id="FMZZ01000001">
    <property type="protein sequence ID" value="SDC30244.1"/>
    <property type="molecule type" value="Genomic_DNA"/>
</dbReference>
<evidence type="ECO:0000313" key="1">
    <source>
        <dbReference type="EMBL" id="SDC30244.1"/>
    </source>
</evidence>
<sequence>MLATDPAYLVGQYFAGEGTFSLACLGNSFR</sequence>
<accession>A0A1G6KGZ7</accession>
<dbReference type="Proteomes" id="UP000199501">
    <property type="component" value="Unassembled WGS sequence"/>
</dbReference>
<gene>
    <name evidence="1" type="ORF">SAMN05216174_101907</name>
</gene>
<dbReference type="STRING" id="1271860.SAMN05216174_101907"/>
<reference evidence="2" key="1">
    <citation type="submission" date="2016-10" db="EMBL/GenBank/DDBJ databases">
        <authorList>
            <person name="Varghese N."/>
            <person name="Submissions S."/>
        </authorList>
    </citation>
    <scope>NUCLEOTIDE SEQUENCE [LARGE SCALE GENOMIC DNA]</scope>
    <source>
        <strain evidence="2">IBRC-M 10403</strain>
    </source>
</reference>
<evidence type="ECO:0000313" key="2">
    <source>
        <dbReference type="Proteomes" id="UP000199501"/>
    </source>
</evidence>
<protein>
    <submittedName>
        <fullName evidence="1">Uncharacterized protein</fullName>
    </submittedName>
</protein>
<organism evidence="1 2">
    <name type="scientific">Actinokineospora iranica</name>
    <dbReference type="NCBI Taxonomy" id="1271860"/>
    <lineage>
        <taxon>Bacteria</taxon>
        <taxon>Bacillati</taxon>
        <taxon>Actinomycetota</taxon>
        <taxon>Actinomycetes</taxon>
        <taxon>Pseudonocardiales</taxon>
        <taxon>Pseudonocardiaceae</taxon>
        <taxon>Actinokineospora</taxon>
    </lineage>
</organism>
<proteinExistence type="predicted"/>
<name>A0A1G6KGZ7_9PSEU</name>